<dbReference type="Gene3D" id="3.10.490.10">
    <property type="entry name" value="Gamma-glutamyl cyclotransferase-like"/>
    <property type="match status" value="1"/>
</dbReference>
<dbReference type="EMBL" id="JOMC01000026">
    <property type="protein sequence ID" value="KIA75901.1"/>
    <property type="molecule type" value="Genomic_DNA"/>
</dbReference>
<feature type="domain" description="Gamma-glutamylcyclotransferase AIG2-like" evidence="5">
    <location>
        <begin position="65"/>
        <end position="164"/>
    </location>
</feature>
<feature type="compositionally biased region" description="Gly residues" evidence="4">
    <location>
        <begin position="1"/>
        <end position="11"/>
    </location>
</feature>
<dbReference type="GO" id="GO:0016740">
    <property type="term" value="F:transferase activity"/>
    <property type="evidence" value="ECO:0007669"/>
    <property type="project" value="UniProtKB-KW"/>
</dbReference>
<comment type="caution">
    <text evidence="6">The sequence shown here is derived from an EMBL/GenBank/DDBJ whole genome shotgun (WGS) entry which is preliminary data.</text>
</comment>
<evidence type="ECO:0000256" key="4">
    <source>
        <dbReference type="SAM" id="MobiDB-lite"/>
    </source>
</evidence>
<name>A0A0C1BWG1_ASPUT</name>
<evidence type="ECO:0000313" key="6">
    <source>
        <dbReference type="EMBL" id="KIA75901.1"/>
    </source>
</evidence>
<dbReference type="CDD" id="cd06661">
    <property type="entry name" value="GGCT_like"/>
    <property type="match status" value="1"/>
</dbReference>
<dbReference type="InterPro" id="IPR009288">
    <property type="entry name" value="AIG2-like_dom"/>
</dbReference>
<dbReference type="Pfam" id="PF06094">
    <property type="entry name" value="GGACT"/>
    <property type="match status" value="1"/>
</dbReference>
<protein>
    <recommendedName>
        <fullName evidence="3">Putative gamma-glutamylcyclotransferase</fullName>
    </recommendedName>
</protein>
<feature type="compositionally biased region" description="Pro residues" evidence="4">
    <location>
        <begin position="14"/>
        <end position="24"/>
    </location>
</feature>
<organism evidence="6 7">
    <name type="scientific">Aspergillus ustus</name>
    <dbReference type="NCBI Taxonomy" id="40382"/>
    <lineage>
        <taxon>Eukaryota</taxon>
        <taxon>Fungi</taxon>
        <taxon>Dikarya</taxon>
        <taxon>Ascomycota</taxon>
        <taxon>Pezizomycotina</taxon>
        <taxon>Eurotiomycetes</taxon>
        <taxon>Eurotiomycetidae</taxon>
        <taxon>Eurotiales</taxon>
        <taxon>Aspergillaceae</taxon>
        <taxon>Aspergillus</taxon>
        <taxon>Aspergillus subgen. Nidulantes</taxon>
    </lineage>
</organism>
<evidence type="ECO:0000256" key="1">
    <source>
        <dbReference type="ARBA" id="ARBA00008861"/>
    </source>
</evidence>
<proteinExistence type="inferred from homology"/>
<dbReference type="PANTHER" id="PTHR31544:SF4">
    <property type="entry name" value="GAMMA-GLUTAMYLCYCLOTRANSFERASE-RELATED"/>
    <property type="match status" value="1"/>
</dbReference>
<evidence type="ECO:0000256" key="2">
    <source>
        <dbReference type="ARBA" id="ARBA00022679"/>
    </source>
</evidence>
<dbReference type="Proteomes" id="UP000053475">
    <property type="component" value="Unassembled WGS sequence"/>
</dbReference>
<dbReference type="AlphaFoldDB" id="A0A0C1BWG1"/>
<sequence length="193" mass="21507">MSGNEEIGGGASCVPPPPPPPPPEDLGLKPSSFIVKLRSAPPGYFFQPERPPTDTDPFAAPTGPYFFYGTLSDPAMLRDVLGLETKPQLRPATLIGYECKLWGQYPAILDALEKVVHGAVWHVETKEHAERLAEYETDNYQAQPCRIDYTDGNEPVENYGYVFKFAGDVRDLSEGTFDLATWLRRMKRDVEDA</sequence>
<dbReference type="InterPro" id="IPR013024">
    <property type="entry name" value="GGCT-like"/>
</dbReference>
<evidence type="ECO:0000313" key="7">
    <source>
        <dbReference type="Proteomes" id="UP000053475"/>
    </source>
</evidence>
<keyword evidence="2" id="KW-0808">Transferase</keyword>
<dbReference type="SUPFAM" id="SSF110857">
    <property type="entry name" value="Gamma-glutamyl cyclotransferase-like"/>
    <property type="match status" value="1"/>
</dbReference>
<keyword evidence="7" id="KW-1185">Reference proteome</keyword>
<reference evidence="6 7" key="1">
    <citation type="submission" date="2014-11" db="EMBL/GenBank/DDBJ databases">
        <title>Genomics derived discovery of secondary metabolites biosynthetic gene clusters in Aspergillus ustus.</title>
        <authorList>
            <person name="Pi B."/>
            <person name="Dai F."/>
            <person name="Song X."/>
            <person name="Zhu C."/>
            <person name="Li H."/>
            <person name="Yu D."/>
        </authorList>
    </citation>
    <scope>NUCLEOTIDE SEQUENCE [LARGE SCALE GENOMIC DNA]</scope>
    <source>
        <strain evidence="6 7">3.3904</strain>
    </source>
</reference>
<dbReference type="InterPro" id="IPR045038">
    <property type="entry name" value="AIG2-like"/>
</dbReference>
<evidence type="ECO:0000256" key="3">
    <source>
        <dbReference type="ARBA" id="ARBA00030602"/>
    </source>
</evidence>
<gene>
    <name evidence="6" type="ORF">HK57_00306</name>
</gene>
<accession>A0A0C1BWG1</accession>
<dbReference type="PANTHER" id="PTHR31544">
    <property type="entry name" value="AIG2-LIKE PROTEIN D"/>
    <property type="match status" value="1"/>
</dbReference>
<evidence type="ECO:0000259" key="5">
    <source>
        <dbReference type="Pfam" id="PF06094"/>
    </source>
</evidence>
<dbReference type="InterPro" id="IPR036568">
    <property type="entry name" value="GGCT-like_sf"/>
</dbReference>
<comment type="similarity">
    <text evidence="1">Belongs to the gamma-glutamylcyclotransferase family.</text>
</comment>
<feature type="region of interest" description="Disordered" evidence="4">
    <location>
        <begin position="1"/>
        <end position="29"/>
    </location>
</feature>